<protein>
    <submittedName>
        <fullName evidence="4">Uncharacterized protein</fullName>
    </submittedName>
</protein>
<keyword evidence="5" id="KW-1185">Reference proteome</keyword>
<dbReference type="RefSeq" id="XP_062627308.1">
    <property type="nucleotide sequence ID" value="XM_062771324.1"/>
</dbReference>
<dbReference type="PANTHER" id="PTHR13037:SF24">
    <property type="entry name" value="POLYCOMB PROTEIN PCL-RELATED"/>
    <property type="match status" value="1"/>
</dbReference>
<sequence>MHLAKLLPLLAFLALPASAAPAPPPPSATPSPPGGPPAPPPPPPPPTPTPPPPGACVGLGVQLRRDELRQLVDAAIDAPIDASLRRDDSGAEARGLADLIGSIPLIGGGIAGKIPAGANVNALLGHRRDDAAVPADIDAALADDPVEIILRRLQARGLLGGLLGNLPVVGGLGGGPLPTGGPVGNLPVGSGLLGGLLRRLPVTGGPLLGANVSPPLGEVTPPPGDVTPPPPPPDRRQLVELDIEAVLANDPIDIVLRREHKADAEARGLLGGLLDGLPVVGPLLGGLPVVGGLGGNPPVGGGGVGKLPVSGSLVGANVNAVLGLRRDGASPARRQVAEALQALEAAVTQLSSATGDTVPVGTPAHRRRQLEPAVNGLLHELKLTLDGLLGAPAGHDPLGFGGATPPHGRRQFGVIADLEDPGAPIVVDVGPEVEVIRRQVSGLPAPPCGLSGVDPNGALCGPLGAVIGDVNAHLADVAEAHGPRAGLPGVGGLLGNLPIVGDLLGGLLGNLPTSAPLLGADVSAVVGLRRDDGVESARRQLAQALQGLEAEVDVPAQLLIDTLPSVEGDVLGRRQLETALDDLLNSLGPLVDDLLGPQGPAGAVENPNRRQLANVLDDALKGLGYAVDDLTVGQDAGATNPPHRRQLGTALDHLLNDLGQLVDDLSGSLPGGPPAGGATNPPHRRQIIPLPPISPLPFPPIDTAIQAGIDDTALVAADVTVERRQLIDVDVYADVDVNLRRRQVDLDIDPEVVAVLRRQATDDIDADVDVELRRRQLGLPLLGGLGGLLGGIDKLPIGELPIGKTPPPGKPSFPSVPPVPGKLPLGPPPLPVELPVLGDAVQLPAPLRRDPPANPPPTTPDIPGIKADLAAKFGSIVAELQGDITAMNPSPPLPLGLGRRGTARQLVDADVFVDLNLDGIPPPARRFSRRQLLGIDLNIDVGATCGTPEFTAQLSALTSTLNSNGAGNFGTLVLTALAQTQQGCAFVFPLVTDGKTILAPEDSACTPDLVSQFTADPSLLLLYFSPNHEAHSSDFISSGPTFAPVFPLAAELVSYWRGGMDSLWLKLLGSGAEAVVLQADIATATGTAMMSGRAILKNAWGQPATLA</sequence>
<dbReference type="EMBL" id="CP086716">
    <property type="protein sequence ID" value="WOO81276.1"/>
    <property type="molecule type" value="Genomic_DNA"/>
</dbReference>
<organism evidence="4 5">
    <name type="scientific">Vanrija pseudolonga</name>
    <dbReference type="NCBI Taxonomy" id="143232"/>
    <lineage>
        <taxon>Eukaryota</taxon>
        <taxon>Fungi</taxon>
        <taxon>Dikarya</taxon>
        <taxon>Basidiomycota</taxon>
        <taxon>Agaricomycotina</taxon>
        <taxon>Tremellomycetes</taxon>
        <taxon>Trichosporonales</taxon>
        <taxon>Trichosporonaceae</taxon>
        <taxon>Vanrija</taxon>
    </lineage>
</organism>
<dbReference type="AlphaFoldDB" id="A0AAF0YAV2"/>
<gene>
    <name evidence="4" type="ORF">LOC62_03G004805</name>
</gene>
<evidence type="ECO:0000256" key="2">
    <source>
        <dbReference type="SAM" id="MobiDB-lite"/>
    </source>
</evidence>
<dbReference type="Proteomes" id="UP000827549">
    <property type="component" value="Chromosome 3"/>
</dbReference>
<feature type="chain" id="PRO_5042039683" evidence="3">
    <location>
        <begin position="20"/>
        <end position="1107"/>
    </location>
</feature>
<feature type="compositionally biased region" description="Pro residues" evidence="2">
    <location>
        <begin position="804"/>
        <end position="824"/>
    </location>
</feature>
<evidence type="ECO:0000256" key="3">
    <source>
        <dbReference type="SAM" id="SignalP"/>
    </source>
</evidence>
<evidence type="ECO:0000313" key="4">
    <source>
        <dbReference type="EMBL" id="WOO81276.1"/>
    </source>
</evidence>
<evidence type="ECO:0000256" key="1">
    <source>
        <dbReference type="ARBA" id="ARBA00022581"/>
    </source>
</evidence>
<name>A0AAF0YAV2_9TREE</name>
<feature type="region of interest" description="Disordered" evidence="2">
    <location>
        <begin position="213"/>
        <end position="232"/>
    </location>
</feature>
<dbReference type="PANTHER" id="PTHR13037">
    <property type="entry name" value="FORMIN"/>
    <property type="match status" value="1"/>
</dbReference>
<dbReference type="PRINTS" id="PR01217">
    <property type="entry name" value="PRICHEXTENSN"/>
</dbReference>
<keyword evidence="3" id="KW-0732">Signal</keyword>
<feature type="region of interest" description="Disordered" evidence="2">
    <location>
        <begin position="800"/>
        <end position="824"/>
    </location>
</feature>
<accession>A0AAF0YAV2</accession>
<reference evidence="4" key="1">
    <citation type="submission" date="2023-10" db="EMBL/GenBank/DDBJ databases">
        <authorList>
            <person name="Noh H."/>
        </authorList>
    </citation>
    <scope>NUCLEOTIDE SEQUENCE</scope>
    <source>
        <strain evidence="4">DUCC4014</strain>
    </source>
</reference>
<feature type="region of interest" description="Disordered" evidence="2">
    <location>
        <begin position="18"/>
        <end position="54"/>
    </location>
</feature>
<keyword evidence="1" id="KW-0945">Host-virus interaction</keyword>
<feature type="signal peptide" evidence="3">
    <location>
        <begin position="1"/>
        <end position="19"/>
    </location>
</feature>
<feature type="compositionally biased region" description="Pro residues" evidence="2">
    <location>
        <begin position="220"/>
        <end position="232"/>
    </location>
</feature>
<proteinExistence type="predicted"/>
<feature type="compositionally biased region" description="Pro residues" evidence="2">
    <location>
        <begin position="21"/>
        <end position="54"/>
    </location>
</feature>
<evidence type="ECO:0000313" key="5">
    <source>
        <dbReference type="Proteomes" id="UP000827549"/>
    </source>
</evidence>
<dbReference type="GeneID" id="87808038"/>